<reference evidence="3 4" key="1">
    <citation type="submission" date="2017-03" db="EMBL/GenBank/DDBJ databases">
        <title>Genomes of endolithic fungi from Antarctica.</title>
        <authorList>
            <person name="Coleine C."/>
            <person name="Masonjones S."/>
            <person name="Stajich J.E."/>
        </authorList>
    </citation>
    <scope>NUCLEOTIDE SEQUENCE [LARGE SCALE GENOMIC DNA]</scope>
    <source>
        <strain evidence="3 4">CCFEE 5184</strain>
    </source>
</reference>
<feature type="region of interest" description="Disordered" evidence="1">
    <location>
        <begin position="478"/>
        <end position="509"/>
    </location>
</feature>
<feature type="compositionally biased region" description="Pro residues" evidence="1">
    <location>
        <begin position="292"/>
        <end position="319"/>
    </location>
</feature>
<protein>
    <recommendedName>
        <fullName evidence="2">Hpc2-related domain-containing protein</fullName>
    </recommendedName>
</protein>
<sequence>MAMPPGFAHRMQVEEAASDQSSSSLSPPPPTTPQHSDTINVARPPPLHPHPHLSTSAEGVANVNAATSAHPSNAAAARAPNGIISTSTTALANNGTAPEKPKRQRKKKEVGPDGKPVDDGRPKKPRKPREPKDKTAGATTSAAPRAKKQKIEEKVTHDAPVASRQPTLTEMVNVFQHPIQHTTSTIPPQQPHRTSLGLPTSHPPTPRPISSGQNYDPVRGYDPVRAATMETMQQRPTNLMNSTTSAQTSPHVNRASASPSIASLIDPPMAATKTSMPAPSHYLPHSIAQPTSFPPPQPRSPTPPKSTPAFPHPPRPHSPLPTEMKSTIPMTDGAMDIDLTCEAPKPIPEIKAPSKTSSSGPTPKPARPTPPPAPKGTGSGLLSSSNLFGGPSTGESTERRGVNIDLHIPLNPAGGNTVNIAYEIAKKYGRDAINPRAAAHREELLRIAAAANKIEGISADDMSVDLMSDMGDDSNVEMGGMDDEKSGTGGTNGNGNGKPPIRRRRKVEEYDKEDDFIDDTELAWQEQAAVAKDGFFVYSGPLIPPGETANVESAVPVGRGGRGRGRGGGRGSRGGGGANGTTHAALAEKNRDVNALPPATGTATATATTATTTTGTTTGRGRARGRGSGAPRKPRITKADRERLEMEKAERERGGVQQLPVSDGGGGGGGGGVGGATSTPTAMAASASVSSVLPPPRTMGYGGPQGTVA</sequence>
<dbReference type="Proteomes" id="UP000309340">
    <property type="component" value="Unassembled WGS sequence"/>
</dbReference>
<feature type="compositionally biased region" description="Polar residues" evidence="1">
    <location>
        <begin position="83"/>
        <end position="96"/>
    </location>
</feature>
<feature type="compositionally biased region" description="Gly residues" evidence="1">
    <location>
        <begin position="568"/>
        <end position="579"/>
    </location>
</feature>
<name>A0A4U0WHQ0_9PEZI</name>
<dbReference type="AlphaFoldDB" id="A0A4U0WHQ0"/>
<feature type="compositionally biased region" description="Low complexity" evidence="1">
    <location>
        <begin position="676"/>
        <end position="692"/>
    </location>
</feature>
<feature type="compositionally biased region" description="Gly residues" evidence="1">
    <location>
        <begin position="487"/>
        <end position="496"/>
    </location>
</feature>
<feature type="region of interest" description="Disordered" evidence="1">
    <location>
        <begin position="270"/>
        <end position="328"/>
    </location>
</feature>
<evidence type="ECO:0000256" key="1">
    <source>
        <dbReference type="SAM" id="MobiDB-lite"/>
    </source>
</evidence>
<feature type="compositionally biased region" description="Low complexity" evidence="1">
    <location>
        <begin position="599"/>
        <end position="620"/>
    </location>
</feature>
<feature type="region of interest" description="Disordered" evidence="1">
    <location>
        <begin position="182"/>
        <end position="217"/>
    </location>
</feature>
<evidence type="ECO:0000259" key="2">
    <source>
        <dbReference type="Pfam" id="PF08729"/>
    </source>
</evidence>
<feature type="region of interest" description="Disordered" evidence="1">
    <location>
        <begin position="345"/>
        <end position="398"/>
    </location>
</feature>
<feature type="compositionally biased region" description="Polar residues" evidence="1">
    <location>
        <begin position="182"/>
        <end position="193"/>
    </location>
</feature>
<feature type="compositionally biased region" description="Low complexity" evidence="1">
    <location>
        <begin position="380"/>
        <end position="390"/>
    </location>
</feature>
<proteinExistence type="predicted"/>
<evidence type="ECO:0000313" key="4">
    <source>
        <dbReference type="Proteomes" id="UP000309340"/>
    </source>
</evidence>
<dbReference type="STRING" id="329884.A0A4U0WHQ0"/>
<feature type="compositionally biased region" description="Gly residues" evidence="1">
    <location>
        <begin position="700"/>
        <end position="709"/>
    </location>
</feature>
<dbReference type="OrthoDB" id="5576775at2759"/>
<feature type="region of interest" description="Disordered" evidence="1">
    <location>
        <begin position="544"/>
        <end position="709"/>
    </location>
</feature>
<comment type="caution">
    <text evidence="3">The sequence shown here is derived from an EMBL/GenBank/DDBJ whole genome shotgun (WGS) entry which is preliminary data.</text>
</comment>
<feature type="region of interest" description="Disordered" evidence="1">
    <location>
        <begin position="1"/>
        <end position="165"/>
    </location>
</feature>
<dbReference type="Pfam" id="PF08729">
    <property type="entry name" value="HUN"/>
    <property type="match status" value="1"/>
</dbReference>
<dbReference type="InterPro" id="IPR014840">
    <property type="entry name" value="HRD"/>
</dbReference>
<feature type="compositionally biased region" description="Low complexity" evidence="1">
    <location>
        <begin position="64"/>
        <end position="81"/>
    </location>
</feature>
<feature type="compositionally biased region" description="Pro residues" evidence="1">
    <location>
        <begin position="362"/>
        <end position="374"/>
    </location>
</feature>
<feature type="domain" description="Hpc2-related" evidence="2">
    <location>
        <begin position="508"/>
        <end position="542"/>
    </location>
</feature>
<organism evidence="3 4">
    <name type="scientific">Friedmanniomyces simplex</name>
    <dbReference type="NCBI Taxonomy" id="329884"/>
    <lineage>
        <taxon>Eukaryota</taxon>
        <taxon>Fungi</taxon>
        <taxon>Dikarya</taxon>
        <taxon>Ascomycota</taxon>
        <taxon>Pezizomycotina</taxon>
        <taxon>Dothideomycetes</taxon>
        <taxon>Dothideomycetidae</taxon>
        <taxon>Mycosphaerellales</taxon>
        <taxon>Teratosphaeriaceae</taxon>
        <taxon>Friedmanniomyces</taxon>
    </lineage>
</organism>
<keyword evidence="4" id="KW-1185">Reference proteome</keyword>
<feature type="compositionally biased region" description="Basic and acidic residues" evidence="1">
    <location>
        <begin position="109"/>
        <end position="135"/>
    </location>
</feature>
<evidence type="ECO:0000313" key="3">
    <source>
        <dbReference type="EMBL" id="TKA62301.1"/>
    </source>
</evidence>
<gene>
    <name evidence="3" type="ORF">B0A55_11880</name>
</gene>
<accession>A0A4U0WHQ0</accession>
<dbReference type="EMBL" id="NAJQ01001097">
    <property type="protein sequence ID" value="TKA62301.1"/>
    <property type="molecule type" value="Genomic_DNA"/>
</dbReference>
<feature type="compositionally biased region" description="Basic and acidic residues" evidence="1">
    <location>
        <begin position="637"/>
        <end position="654"/>
    </location>
</feature>
<feature type="compositionally biased region" description="Gly residues" evidence="1">
    <location>
        <begin position="663"/>
        <end position="675"/>
    </location>
</feature>